<evidence type="ECO:0000313" key="3">
    <source>
        <dbReference type="Proteomes" id="UP000526501"/>
    </source>
</evidence>
<keyword evidence="3" id="KW-1185">Reference proteome</keyword>
<feature type="domain" description="Amidase" evidence="1">
    <location>
        <begin position="21"/>
        <end position="439"/>
    </location>
</feature>
<dbReference type="PANTHER" id="PTHR11895:SF172">
    <property type="entry name" value="GLUTAMYL-TRNA(GLN) AMIDOTRANSFERASE"/>
    <property type="match status" value="1"/>
</dbReference>
<dbReference type="AlphaFoldDB" id="A0A7X1BBB9"/>
<dbReference type="InterPro" id="IPR023631">
    <property type="entry name" value="Amidase_dom"/>
</dbReference>
<sequence>MDSISTISSRVRLGQLSARSVVEEALAQMSGPGRQLNAVTAVLSERALLQADAVDQAVSQGRDPGPLAGVPFGVKDLFDVEGLATLAGSKIQADSPVAPKDATAIRLLESAGAVLCGTQRMDEYAYGFTTENAHYGATRNPHDRERIAGGSSGGAAACVAAGLLPFSLGTDTNGSVRVPSSLCGIYGLKPTYGRLSRAGAFLFVGSIDCIGPFARSVEDLALVFEAMQGKDAEDPVQSDCSFSAVSNGGKVEEGVLRVGMLDGYFSEMQEPEASEAVAAVASLLGAKDKVSFPDPVAARSAAFVVSACEGGRLHKERLSTRFEDFDPAVRNRLAAGLCAPSSWYLQAQVTRKKLQRELLGLFETHDVLIAPATPLSAPKIGQTEMSIGGKIVPTRPNMGIFTQPISFFGLPVLTVPYLRKGQMPIGVQLIGRPFGEENLFRVARSLEAASEAFRPQIPETFKPKKS</sequence>
<reference evidence="2 3" key="1">
    <citation type="submission" date="2020-07" db="EMBL/GenBank/DDBJ databases">
        <authorList>
            <person name="Feng X."/>
        </authorList>
    </citation>
    <scope>NUCLEOTIDE SEQUENCE [LARGE SCALE GENOMIC DNA]</scope>
    <source>
        <strain evidence="2 3">JCM23202</strain>
    </source>
</reference>
<dbReference type="InterPro" id="IPR036928">
    <property type="entry name" value="AS_sf"/>
</dbReference>
<dbReference type="InterPro" id="IPR014087">
    <property type="entry name" value="Carboxybiuret_hydro_AtzE"/>
</dbReference>
<keyword evidence="2" id="KW-0378">Hydrolase</keyword>
<proteinExistence type="predicted"/>
<evidence type="ECO:0000313" key="2">
    <source>
        <dbReference type="EMBL" id="MBC2607888.1"/>
    </source>
</evidence>
<dbReference type="Proteomes" id="UP000526501">
    <property type="component" value="Unassembled WGS sequence"/>
</dbReference>
<dbReference type="NCBIfam" id="TIGR02715">
    <property type="entry name" value="amido_AtzE"/>
    <property type="match status" value="1"/>
</dbReference>
<dbReference type="InterPro" id="IPR000120">
    <property type="entry name" value="Amidase"/>
</dbReference>
<gene>
    <name evidence="2" type="ORF">H5P27_17675</name>
</gene>
<dbReference type="NCBIfam" id="NF006631">
    <property type="entry name" value="PRK09201.1"/>
    <property type="match status" value="1"/>
</dbReference>
<name>A0A7X1BBB9_9BACT</name>
<dbReference type="EMBL" id="JACHVC010000013">
    <property type="protein sequence ID" value="MBC2607888.1"/>
    <property type="molecule type" value="Genomic_DNA"/>
</dbReference>
<comment type="caution">
    <text evidence="2">The sequence shown here is derived from an EMBL/GenBank/DDBJ whole genome shotgun (WGS) entry which is preliminary data.</text>
</comment>
<dbReference type="Gene3D" id="3.90.1300.10">
    <property type="entry name" value="Amidase signature (AS) domain"/>
    <property type="match status" value="1"/>
</dbReference>
<dbReference type="SUPFAM" id="SSF75304">
    <property type="entry name" value="Amidase signature (AS) enzymes"/>
    <property type="match status" value="1"/>
</dbReference>
<accession>A0A7X1BBB9</accession>
<protein>
    <submittedName>
        <fullName evidence="2">AtzE family amidohydrolase</fullName>
    </submittedName>
</protein>
<organism evidence="2 3">
    <name type="scientific">Pelagicoccus albus</name>
    <dbReference type="NCBI Taxonomy" id="415222"/>
    <lineage>
        <taxon>Bacteria</taxon>
        <taxon>Pseudomonadati</taxon>
        <taxon>Verrucomicrobiota</taxon>
        <taxon>Opitutia</taxon>
        <taxon>Puniceicoccales</taxon>
        <taxon>Pelagicoccaceae</taxon>
        <taxon>Pelagicoccus</taxon>
    </lineage>
</organism>
<dbReference type="GO" id="GO:0016787">
    <property type="term" value="F:hydrolase activity"/>
    <property type="evidence" value="ECO:0007669"/>
    <property type="project" value="UniProtKB-KW"/>
</dbReference>
<evidence type="ECO:0000259" key="1">
    <source>
        <dbReference type="Pfam" id="PF01425"/>
    </source>
</evidence>
<dbReference type="RefSeq" id="WP_185661751.1">
    <property type="nucleotide sequence ID" value="NZ_CAWPOO010000013.1"/>
</dbReference>
<dbReference type="Pfam" id="PF01425">
    <property type="entry name" value="Amidase"/>
    <property type="match status" value="1"/>
</dbReference>
<dbReference type="PANTHER" id="PTHR11895">
    <property type="entry name" value="TRANSAMIDASE"/>
    <property type="match status" value="1"/>
</dbReference>